<dbReference type="Gene3D" id="2.120.10.30">
    <property type="entry name" value="TolB, C-terminal domain"/>
    <property type="match status" value="1"/>
</dbReference>
<accession>A0ABR6NA94</accession>
<comment type="similarity">
    <text evidence="1">Belongs to the SMP-30/CGR1 family.</text>
</comment>
<dbReference type="PANTHER" id="PTHR10907">
    <property type="entry name" value="REGUCALCIN"/>
    <property type="match status" value="1"/>
</dbReference>
<dbReference type="InterPro" id="IPR013658">
    <property type="entry name" value="SGL"/>
</dbReference>
<comment type="caution">
    <text evidence="3">The sequence shown here is derived from an EMBL/GenBank/DDBJ whole genome shotgun (WGS) entry which is preliminary data.</text>
</comment>
<evidence type="ECO:0000313" key="4">
    <source>
        <dbReference type="Proteomes" id="UP001138540"/>
    </source>
</evidence>
<gene>
    <name evidence="3" type="ORF">HNP60_000154</name>
</gene>
<evidence type="ECO:0000256" key="1">
    <source>
        <dbReference type="ARBA" id="ARBA00008853"/>
    </source>
</evidence>
<dbReference type="Pfam" id="PF08450">
    <property type="entry name" value="SGL"/>
    <property type="match status" value="1"/>
</dbReference>
<protein>
    <submittedName>
        <fullName evidence="3">Sugar lactone lactonase YvrE</fullName>
    </submittedName>
</protein>
<dbReference type="PANTHER" id="PTHR10907:SF47">
    <property type="entry name" value="REGUCALCIN"/>
    <property type="match status" value="1"/>
</dbReference>
<dbReference type="PRINTS" id="PR01790">
    <property type="entry name" value="SMP30FAMILY"/>
</dbReference>
<dbReference type="EMBL" id="JACHKA010000001">
    <property type="protein sequence ID" value="MBB5984180.1"/>
    <property type="molecule type" value="Genomic_DNA"/>
</dbReference>
<dbReference type="Proteomes" id="UP001138540">
    <property type="component" value="Unassembled WGS sequence"/>
</dbReference>
<evidence type="ECO:0000259" key="2">
    <source>
        <dbReference type="Pfam" id="PF08450"/>
    </source>
</evidence>
<evidence type="ECO:0000313" key="3">
    <source>
        <dbReference type="EMBL" id="MBB5984180.1"/>
    </source>
</evidence>
<dbReference type="SUPFAM" id="SSF63829">
    <property type="entry name" value="Calcium-dependent phosphotriesterase"/>
    <property type="match status" value="1"/>
</dbReference>
<sequence length="293" mass="31571">MTSPIVSVALDAHADLGEAPRWHAAERRLYWVDINRNALHRFDPATGEDDLRRFDQPVGCFAFRVGGGFLLAMKDGLAMLDGWEAELRPFGNPILAGRPDLRFNDGRTDPSGRFWTGTVNTAKSARDAALYRIDPDGTITWIEGGMLTCNGAAFNADGTAFRHADTPSHVLRGYDVDPASGSLSRAHIVHRFEQGTGRPDGGSFDAEGCYWSALFDGGRVVRLSPEGEILQTVALPVSRPTMIAFGGADLRTAYVTSARTGLSEADLAAQPHAGAIFSFPVDVPGLPEWPFGA</sequence>
<name>A0ABR6NA94_9SPHN</name>
<keyword evidence="4" id="KW-1185">Reference proteome</keyword>
<dbReference type="InterPro" id="IPR005511">
    <property type="entry name" value="SMP-30"/>
</dbReference>
<feature type="domain" description="SMP-30/Gluconolactonase/LRE-like region" evidence="2">
    <location>
        <begin position="16"/>
        <end position="259"/>
    </location>
</feature>
<proteinExistence type="inferred from homology"/>
<organism evidence="3 4">
    <name type="scientific">Sphingobium lignivorans</name>
    <dbReference type="NCBI Taxonomy" id="2735886"/>
    <lineage>
        <taxon>Bacteria</taxon>
        <taxon>Pseudomonadati</taxon>
        <taxon>Pseudomonadota</taxon>
        <taxon>Alphaproteobacteria</taxon>
        <taxon>Sphingomonadales</taxon>
        <taxon>Sphingomonadaceae</taxon>
        <taxon>Sphingobium</taxon>
    </lineage>
</organism>
<dbReference type="InterPro" id="IPR011042">
    <property type="entry name" value="6-blade_b-propeller_TolB-like"/>
</dbReference>
<reference evidence="3 4" key="1">
    <citation type="submission" date="2020-08" db="EMBL/GenBank/DDBJ databases">
        <title>Exploring microbial biodiversity for novel pathways involved in the catabolism of aromatic compounds derived from lignin.</title>
        <authorList>
            <person name="Elkins J."/>
        </authorList>
    </citation>
    <scope>NUCLEOTIDE SEQUENCE [LARGE SCALE GENOMIC DNA]</scope>
    <source>
        <strain evidence="3 4">B1D3A</strain>
    </source>
</reference>
<dbReference type="RefSeq" id="WP_184148973.1">
    <property type="nucleotide sequence ID" value="NZ_JACHKA010000001.1"/>
</dbReference>